<keyword evidence="4" id="KW-1185">Reference proteome</keyword>
<dbReference type="SUPFAM" id="SSF51735">
    <property type="entry name" value="NAD(P)-binding Rossmann-fold domains"/>
    <property type="match status" value="1"/>
</dbReference>
<dbReference type="InterPro" id="IPR036291">
    <property type="entry name" value="NAD(P)-bd_dom_sf"/>
</dbReference>
<proteinExistence type="inferred from homology"/>
<dbReference type="InterPro" id="IPR001509">
    <property type="entry name" value="Epimerase_deHydtase"/>
</dbReference>
<reference evidence="3" key="2">
    <citation type="submission" date="2020-10" db="EMBL/GenBank/DDBJ databases">
        <title>Mucilaginibacter sp. nov., isolated from soil.</title>
        <authorList>
            <person name="Jeon C.O."/>
        </authorList>
    </citation>
    <scope>NUCLEOTIDE SEQUENCE</scope>
    <source>
        <strain evidence="3">R11</strain>
    </source>
</reference>
<organism evidence="3 4">
    <name type="scientific">Mucilaginibacter agri</name>
    <dbReference type="NCBI Taxonomy" id="2695265"/>
    <lineage>
        <taxon>Bacteria</taxon>
        <taxon>Pseudomonadati</taxon>
        <taxon>Bacteroidota</taxon>
        <taxon>Sphingobacteriia</taxon>
        <taxon>Sphingobacteriales</taxon>
        <taxon>Sphingobacteriaceae</taxon>
        <taxon>Mucilaginibacter</taxon>
    </lineage>
</organism>
<evidence type="ECO:0000259" key="2">
    <source>
        <dbReference type="Pfam" id="PF01370"/>
    </source>
</evidence>
<dbReference type="Gene3D" id="3.40.50.720">
    <property type="entry name" value="NAD(P)-binding Rossmann-like Domain"/>
    <property type="match status" value="2"/>
</dbReference>
<dbReference type="Pfam" id="PF01370">
    <property type="entry name" value="Epimerase"/>
    <property type="match status" value="1"/>
</dbReference>
<dbReference type="RefSeq" id="WP_166588325.1">
    <property type="nucleotide sequence ID" value="NZ_WWEO01000045.1"/>
</dbReference>
<name>A0A965ZJM3_9SPHI</name>
<accession>A0A965ZJM3</accession>
<dbReference type="EMBL" id="WWEO01000045">
    <property type="protein sequence ID" value="NCD72378.1"/>
    <property type="molecule type" value="Genomic_DNA"/>
</dbReference>
<dbReference type="Proteomes" id="UP000638732">
    <property type="component" value="Unassembled WGS sequence"/>
</dbReference>
<sequence>MKSIVIGGSGFLGTAVCNELLKRGDEVISFDRGLRTKIASPEIYADKFTFIEGNIMDRPALPPVFEGADEIYHLAGQLGTSELESAMRGAIEVNIIGSLNVFETAIACKVPRLFLASKPNVWLNTYTITKHTAEKIANLLTRYNPIRISVLKYFNLFGPGQKVYPVRKILPTFAIQAMNGLPIQVFGDGQQTVDMLFVNDAAKITVDVTRAEYNPNTMDCGTGIEMTVLEVAEAVNRYFNNSAGVISMPMRIGETPNTRLVANRAALEKAIGKIEFTPFEEALNRSLAYYERMDPHDANAALNFYGFSQPFSMAW</sequence>
<reference evidence="3" key="1">
    <citation type="submission" date="2020-01" db="EMBL/GenBank/DDBJ databases">
        <authorList>
            <person name="Seo Y.L."/>
        </authorList>
    </citation>
    <scope>NUCLEOTIDE SEQUENCE</scope>
    <source>
        <strain evidence="3">R11</strain>
    </source>
</reference>
<dbReference type="AlphaFoldDB" id="A0A965ZJM3"/>
<dbReference type="PANTHER" id="PTHR43000">
    <property type="entry name" value="DTDP-D-GLUCOSE 4,6-DEHYDRATASE-RELATED"/>
    <property type="match status" value="1"/>
</dbReference>
<gene>
    <name evidence="3" type="ORF">GSY63_23640</name>
</gene>
<feature type="domain" description="NAD-dependent epimerase/dehydratase" evidence="2">
    <location>
        <begin position="4"/>
        <end position="211"/>
    </location>
</feature>
<evidence type="ECO:0000313" key="3">
    <source>
        <dbReference type="EMBL" id="NCD72378.1"/>
    </source>
</evidence>
<evidence type="ECO:0000256" key="1">
    <source>
        <dbReference type="ARBA" id="ARBA00007637"/>
    </source>
</evidence>
<protein>
    <submittedName>
        <fullName evidence="3">NAD-dependent epimerase/dehydratase family protein</fullName>
    </submittedName>
</protein>
<comment type="similarity">
    <text evidence="1">Belongs to the NAD(P)-dependent epimerase/dehydratase family.</text>
</comment>
<comment type="caution">
    <text evidence="3">The sequence shown here is derived from an EMBL/GenBank/DDBJ whole genome shotgun (WGS) entry which is preliminary data.</text>
</comment>
<evidence type="ECO:0000313" key="4">
    <source>
        <dbReference type="Proteomes" id="UP000638732"/>
    </source>
</evidence>